<evidence type="ECO:0000313" key="9">
    <source>
        <dbReference type="Proteomes" id="UP000199708"/>
    </source>
</evidence>
<feature type="domain" description="NusB/RsmB/TIM44" evidence="7">
    <location>
        <begin position="8"/>
        <end position="141"/>
    </location>
</feature>
<keyword evidence="5 6" id="KW-0804">Transcription</keyword>
<evidence type="ECO:0000313" key="8">
    <source>
        <dbReference type="EMBL" id="SDG41873.1"/>
    </source>
</evidence>
<dbReference type="EMBL" id="FNCK01000008">
    <property type="protein sequence ID" value="SDG41873.1"/>
    <property type="molecule type" value="Genomic_DNA"/>
</dbReference>
<dbReference type="GO" id="GO:0031564">
    <property type="term" value="P:transcription antitermination"/>
    <property type="evidence" value="ECO:0007669"/>
    <property type="project" value="UniProtKB-KW"/>
</dbReference>
<dbReference type="STRING" id="120956.SAMN05421791_10834"/>
<name>A0A1G7U300_9LACT</name>
<dbReference type="OrthoDB" id="9811381at2"/>
<organism evidence="8 9">
    <name type="scientific">Facklamia miroungae</name>
    <dbReference type="NCBI Taxonomy" id="120956"/>
    <lineage>
        <taxon>Bacteria</taxon>
        <taxon>Bacillati</taxon>
        <taxon>Bacillota</taxon>
        <taxon>Bacilli</taxon>
        <taxon>Lactobacillales</taxon>
        <taxon>Aerococcaceae</taxon>
        <taxon>Facklamia</taxon>
    </lineage>
</organism>
<accession>A0A1G7U300</accession>
<keyword evidence="4 6" id="KW-0805">Transcription regulation</keyword>
<keyword evidence="2 6" id="KW-0889">Transcription antitermination</keyword>
<dbReference type="GO" id="GO:0005829">
    <property type="term" value="C:cytosol"/>
    <property type="evidence" value="ECO:0007669"/>
    <property type="project" value="TreeGrafter"/>
</dbReference>
<comment type="function">
    <text evidence="6">Involved in transcription antitermination. Required for transcription of ribosomal RNA (rRNA) genes. Binds specifically to the boxA antiterminator sequence of the ribosomal RNA (rrn) operons.</text>
</comment>
<dbReference type="AlphaFoldDB" id="A0A1G7U300"/>
<keyword evidence="3 6" id="KW-0694">RNA-binding</keyword>
<dbReference type="SUPFAM" id="SSF48013">
    <property type="entry name" value="NusB-like"/>
    <property type="match status" value="1"/>
</dbReference>
<evidence type="ECO:0000259" key="7">
    <source>
        <dbReference type="Pfam" id="PF01029"/>
    </source>
</evidence>
<dbReference type="InterPro" id="IPR035926">
    <property type="entry name" value="NusB-like_sf"/>
</dbReference>
<evidence type="ECO:0000256" key="3">
    <source>
        <dbReference type="ARBA" id="ARBA00022884"/>
    </source>
</evidence>
<dbReference type="NCBIfam" id="NF001223">
    <property type="entry name" value="PRK00202.1-1"/>
    <property type="match status" value="1"/>
</dbReference>
<comment type="similarity">
    <text evidence="1 6">Belongs to the NusB family.</text>
</comment>
<dbReference type="PANTHER" id="PTHR11078:SF3">
    <property type="entry name" value="ANTITERMINATION NUSB DOMAIN-CONTAINING PROTEIN"/>
    <property type="match status" value="1"/>
</dbReference>
<keyword evidence="9" id="KW-1185">Reference proteome</keyword>
<dbReference type="Gene3D" id="1.10.940.10">
    <property type="entry name" value="NusB-like"/>
    <property type="match status" value="1"/>
</dbReference>
<dbReference type="GO" id="GO:0003723">
    <property type="term" value="F:RNA binding"/>
    <property type="evidence" value="ECO:0007669"/>
    <property type="project" value="UniProtKB-UniRule"/>
</dbReference>
<evidence type="ECO:0000256" key="6">
    <source>
        <dbReference type="HAMAP-Rule" id="MF_00073"/>
    </source>
</evidence>
<sequence>MEKLSRHQLREKAVQSLYQLVIDREQFQSETAVEFALEAGNDPDQGFLGTIDPYLITLVRGVRDNQHALDDLIKQYLSQAWTLDRIASIDLTILRLAFFEVLFIDEEQVPAKVAVDEAIELAKTFSDDRSRKFISGVLAKLLAKQN</sequence>
<dbReference type="Proteomes" id="UP000199708">
    <property type="component" value="Unassembled WGS sequence"/>
</dbReference>
<evidence type="ECO:0000256" key="5">
    <source>
        <dbReference type="ARBA" id="ARBA00023163"/>
    </source>
</evidence>
<proteinExistence type="inferred from homology"/>
<dbReference type="HAMAP" id="MF_00073">
    <property type="entry name" value="NusB"/>
    <property type="match status" value="1"/>
</dbReference>
<dbReference type="Pfam" id="PF01029">
    <property type="entry name" value="NusB"/>
    <property type="match status" value="1"/>
</dbReference>
<gene>
    <name evidence="6" type="primary">nusB</name>
    <name evidence="8" type="ORF">SAMN05421791_10834</name>
</gene>
<protein>
    <recommendedName>
        <fullName evidence="6">Transcription antitermination protein NusB</fullName>
    </recommendedName>
    <alternativeName>
        <fullName evidence="6">Antitermination factor NusB</fullName>
    </alternativeName>
</protein>
<dbReference type="InterPro" id="IPR011605">
    <property type="entry name" value="NusB_fam"/>
</dbReference>
<dbReference type="InterPro" id="IPR006027">
    <property type="entry name" value="NusB_RsmB_TIM44"/>
</dbReference>
<dbReference type="NCBIfam" id="TIGR01951">
    <property type="entry name" value="nusB"/>
    <property type="match status" value="1"/>
</dbReference>
<evidence type="ECO:0000256" key="2">
    <source>
        <dbReference type="ARBA" id="ARBA00022814"/>
    </source>
</evidence>
<evidence type="ECO:0000256" key="4">
    <source>
        <dbReference type="ARBA" id="ARBA00023015"/>
    </source>
</evidence>
<evidence type="ECO:0000256" key="1">
    <source>
        <dbReference type="ARBA" id="ARBA00005952"/>
    </source>
</evidence>
<dbReference type="GO" id="GO:0006353">
    <property type="term" value="P:DNA-templated transcription termination"/>
    <property type="evidence" value="ECO:0007669"/>
    <property type="project" value="UniProtKB-UniRule"/>
</dbReference>
<dbReference type="PANTHER" id="PTHR11078">
    <property type="entry name" value="N UTILIZATION SUBSTANCE PROTEIN B-RELATED"/>
    <property type="match status" value="1"/>
</dbReference>
<dbReference type="RefSeq" id="WP_090290198.1">
    <property type="nucleotide sequence ID" value="NZ_FNCK01000008.1"/>
</dbReference>
<reference evidence="8 9" key="1">
    <citation type="submission" date="2016-10" db="EMBL/GenBank/DDBJ databases">
        <authorList>
            <person name="de Groot N.N."/>
        </authorList>
    </citation>
    <scope>NUCLEOTIDE SEQUENCE [LARGE SCALE GENOMIC DNA]</scope>
    <source>
        <strain evidence="8 9">ATCC BAA-466</strain>
    </source>
</reference>